<dbReference type="EC" id="3.5.1.-" evidence="2"/>
<dbReference type="Pfam" id="PF14883">
    <property type="entry name" value="GHL13"/>
    <property type="match status" value="1"/>
</dbReference>
<proteinExistence type="predicted"/>
<name>A0A447TFU6_CHRVL</name>
<dbReference type="AlphaFoldDB" id="A0A447TFU6"/>
<reference evidence="2 3" key="1">
    <citation type="submission" date="2018-12" db="EMBL/GenBank/DDBJ databases">
        <authorList>
            <consortium name="Pathogen Informatics"/>
        </authorList>
    </citation>
    <scope>NUCLEOTIDE SEQUENCE [LARGE SCALE GENOMIC DNA]</scope>
    <source>
        <strain evidence="2 3">NCTC9695</strain>
    </source>
</reference>
<accession>A0A447TFU6</accession>
<gene>
    <name evidence="2" type="primary">pgaB_1</name>
    <name evidence="2" type="ORF">NCTC9695_04270</name>
</gene>
<sequence>MRADLFNRAAWQLDSRVGVEVYAWLPVDGLRLPPPALFDVYRELGRAGRFRGLLFRGEGCHRPARRQWAAGTRSSCGWPRRSANPTPG</sequence>
<dbReference type="GO" id="GO:0016787">
    <property type="term" value="F:hydrolase activity"/>
    <property type="evidence" value="ECO:0007669"/>
    <property type="project" value="UniProtKB-KW"/>
</dbReference>
<feature type="domain" description="Poly-beta-1,6-N-acetyl-D-glucosamine N-deacetylase PgaB C-terminal" evidence="1">
    <location>
        <begin position="1"/>
        <end position="32"/>
    </location>
</feature>
<dbReference type="InterPro" id="IPR032772">
    <property type="entry name" value="PGA_deacetylase_PgaB_C"/>
</dbReference>
<dbReference type="Gene3D" id="3.20.20.80">
    <property type="entry name" value="Glycosidases"/>
    <property type="match status" value="1"/>
</dbReference>
<evidence type="ECO:0000313" key="3">
    <source>
        <dbReference type="Proteomes" id="UP000275777"/>
    </source>
</evidence>
<evidence type="ECO:0000313" key="2">
    <source>
        <dbReference type="EMBL" id="VEB43810.1"/>
    </source>
</evidence>
<organism evidence="2 3">
    <name type="scientific">Chromobacterium violaceum</name>
    <dbReference type="NCBI Taxonomy" id="536"/>
    <lineage>
        <taxon>Bacteria</taxon>
        <taxon>Pseudomonadati</taxon>
        <taxon>Pseudomonadota</taxon>
        <taxon>Betaproteobacteria</taxon>
        <taxon>Neisseriales</taxon>
        <taxon>Chromobacteriaceae</taxon>
        <taxon>Chromobacterium</taxon>
    </lineage>
</organism>
<dbReference type="Proteomes" id="UP000275777">
    <property type="component" value="Chromosome"/>
</dbReference>
<protein>
    <submittedName>
        <fullName evidence="2">Poly-beta-1,6-N-acetyl-D-glucosamine N-deacetylase</fullName>
        <ecNumber evidence="2">3.5.1.-</ecNumber>
    </submittedName>
</protein>
<evidence type="ECO:0000259" key="1">
    <source>
        <dbReference type="Pfam" id="PF14883"/>
    </source>
</evidence>
<keyword evidence="2" id="KW-0378">Hydrolase</keyword>
<dbReference type="EMBL" id="LR134182">
    <property type="protein sequence ID" value="VEB43810.1"/>
    <property type="molecule type" value="Genomic_DNA"/>
</dbReference>